<dbReference type="SUPFAM" id="SSF53706">
    <property type="entry name" value="Formate dehydrogenase/DMSO reductase, domains 1-3"/>
    <property type="match status" value="1"/>
</dbReference>
<organism evidence="6 7">
    <name type="scientific">Archangium violaceum Cb vi76</name>
    <dbReference type="NCBI Taxonomy" id="1406225"/>
    <lineage>
        <taxon>Bacteria</taxon>
        <taxon>Pseudomonadati</taxon>
        <taxon>Myxococcota</taxon>
        <taxon>Myxococcia</taxon>
        <taxon>Myxococcales</taxon>
        <taxon>Cystobacterineae</taxon>
        <taxon>Archangiaceae</taxon>
        <taxon>Archangium</taxon>
    </lineage>
</organism>
<dbReference type="SUPFAM" id="SSF54862">
    <property type="entry name" value="4Fe-4S ferredoxins"/>
    <property type="match status" value="1"/>
</dbReference>
<dbReference type="Pfam" id="PF01568">
    <property type="entry name" value="Molydop_binding"/>
    <property type="match status" value="1"/>
</dbReference>
<keyword evidence="2" id="KW-0408">Iron</keyword>
<dbReference type="NCBIfam" id="TIGR04519">
    <property type="entry name" value="MoCo_extend_TAT"/>
    <property type="match status" value="1"/>
</dbReference>
<dbReference type="Gene3D" id="3.30.2070.10">
    <property type="entry name" value="Formate dehydrogenase/DMSO reductase"/>
    <property type="match status" value="1"/>
</dbReference>
<evidence type="ECO:0000256" key="3">
    <source>
        <dbReference type="ARBA" id="ARBA00023014"/>
    </source>
</evidence>
<name>A0A084STS9_9BACT</name>
<sequence>MSETTPKYWQSLAARDGDPALLERSRNEFAEELPVGVAAQPADQSSRRDFFKVMGLSAAAAMVACQRAPVQKAVPFLTKPDELTPGLALWYASTCGACSAQCGVLLKTRDGRPIKVEGNAEHPVSRGGVCAVGQASVLSLYDANRSRWPSVGGTKATWASLDQAVTGGLREVAEEGRAIRLVLPWVLGPTAEVAVARFLAAFPTARTVRYDATGELEAIAEAHRLTHGVRVVPDYRFDQAKVIASFGADFLGTWVSPVAFTRQYSAARDAAGTREMSRHWQLEPLMTLTGASADKRVPVAASDLVPALAGLVKRLAQKAGQAVEGLSGVPAPRMDANVLSTLAAELWAAKEKALVVCGGDEPAAQVLTNLANELLGNAGVTVSVSGGLALDAGAMGFGELLAELEAKQVGAVLFHDVNPAYTHPRGEVLAGLLKDVAVTVATSDRLDETASLVRFHAPDHTPLESWGDAEPRRGVLSLRQPVVSPLHETRGMVESLLKWAGVAQSHHDFLRARWEAEVFPRANVATGFQAFWDEAVRQGVAVVLPQPATTESPAFRPESVAAALAGRGVAADEGLELVLYQKVGLRDGALANNGWLQEMPDPISKATWGNYLCVAPATAEKLGISDGQVVRVSTGGKTLAVPALVQPGTHPRALGLAMGYGRTKVGRIGNAVGENAFVLASSTNGKVRRAALGVKLEVTPETRPLALSQIHASMEGRGLVREAELAEFLANPRAGNEAEGGHGGGHPLSIWSGHEYKGHKWALAVDLSACTGCSACVVSCQAENNIPIVGEDEALRQREMHWMRIDRYYEGEPDAPRVVHQPMMCQHCENAPCETVCPVLATVHSTEGLNQQVYNRCVGTRYCANNCPTKVRRFNWFDYKHDEPLERLVLNPDVVVRTRGVMEKCSLCVQRIHEGKAEAKREGRELRDGDIRTACQQSCPARAIHFGDINDPDSDVAKLAKSGRAYRLLEEINIGSAVTYLTKIRNTGNGSAE</sequence>
<dbReference type="SUPFAM" id="SSF50692">
    <property type="entry name" value="ADC-like"/>
    <property type="match status" value="1"/>
</dbReference>
<dbReference type="Pfam" id="PF12838">
    <property type="entry name" value="Fer4_7"/>
    <property type="match status" value="1"/>
</dbReference>
<evidence type="ECO:0000256" key="2">
    <source>
        <dbReference type="ARBA" id="ARBA00023004"/>
    </source>
</evidence>
<dbReference type="SMART" id="SM00926">
    <property type="entry name" value="Molybdop_Fe4S4"/>
    <property type="match status" value="1"/>
</dbReference>
<dbReference type="InterPro" id="IPR006311">
    <property type="entry name" value="TAT_signal"/>
</dbReference>
<dbReference type="Gene3D" id="2.40.40.20">
    <property type="match status" value="1"/>
</dbReference>
<dbReference type="InterPro" id="IPR009010">
    <property type="entry name" value="Asp_de-COase-like_dom_sf"/>
</dbReference>
<dbReference type="Gene3D" id="3.40.50.740">
    <property type="match status" value="1"/>
</dbReference>
<keyword evidence="1" id="KW-0479">Metal-binding</keyword>
<dbReference type="InterPro" id="IPR030948">
    <property type="entry name" value="TAT_var_transloc_signal_dom"/>
</dbReference>
<dbReference type="Gene3D" id="3.40.228.10">
    <property type="entry name" value="Dimethylsulfoxide Reductase, domain 2"/>
    <property type="match status" value="1"/>
</dbReference>
<dbReference type="Gene3D" id="3.30.70.20">
    <property type="match status" value="2"/>
</dbReference>
<reference evidence="6 7" key="1">
    <citation type="submission" date="2014-07" db="EMBL/GenBank/DDBJ databases">
        <title>Draft Genome Sequence of Gephyronic Acid Producer, Cystobacter violaceus Strain Cb vi76.</title>
        <authorList>
            <person name="Stevens D.C."/>
            <person name="Young J."/>
            <person name="Carmichael R."/>
            <person name="Tan J."/>
            <person name="Taylor R.E."/>
        </authorList>
    </citation>
    <scope>NUCLEOTIDE SEQUENCE [LARGE SCALE GENOMIC DNA]</scope>
    <source>
        <strain evidence="6 7">Cb vi76</strain>
    </source>
</reference>
<dbReference type="Pfam" id="PF04879">
    <property type="entry name" value="Molybdop_Fe4S4"/>
    <property type="match status" value="1"/>
</dbReference>
<comment type="caution">
    <text evidence="6">The sequence shown here is derived from an EMBL/GenBank/DDBJ whole genome shotgun (WGS) entry which is preliminary data.</text>
</comment>
<dbReference type="Gene3D" id="2.20.25.90">
    <property type="entry name" value="ADC-like domains"/>
    <property type="match status" value="1"/>
</dbReference>
<gene>
    <name evidence="6" type="ORF">Q664_19040</name>
</gene>
<protein>
    <submittedName>
        <fullName evidence="6">[Fe-S]-binding protein</fullName>
    </submittedName>
</protein>
<dbReference type="GO" id="GO:0051536">
    <property type="term" value="F:iron-sulfur cluster binding"/>
    <property type="evidence" value="ECO:0007669"/>
    <property type="project" value="UniProtKB-KW"/>
</dbReference>
<dbReference type="CDD" id="cd10551">
    <property type="entry name" value="PsrB"/>
    <property type="match status" value="1"/>
</dbReference>
<keyword evidence="3" id="KW-0411">Iron-sulfur</keyword>
<dbReference type="CDD" id="cd02784">
    <property type="entry name" value="MopB_CT_PHLH"/>
    <property type="match status" value="1"/>
</dbReference>
<dbReference type="EMBL" id="JPMI01000125">
    <property type="protein sequence ID" value="KFA91864.1"/>
    <property type="molecule type" value="Genomic_DNA"/>
</dbReference>
<evidence type="ECO:0000313" key="6">
    <source>
        <dbReference type="EMBL" id="KFA91864.1"/>
    </source>
</evidence>
<dbReference type="AlphaFoldDB" id="A0A084STS9"/>
<dbReference type="PROSITE" id="PS51379">
    <property type="entry name" value="4FE4S_FER_2"/>
    <property type="match status" value="1"/>
</dbReference>
<dbReference type="InterPro" id="IPR006657">
    <property type="entry name" value="MoPterin_dinucl-bd_dom"/>
</dbReference>
<dbReference type="PROSITE" id="PS51318">
    <property type="entry name" value="TAT"/>
    <property type="match status" value="1"/>
</dbReference>
<feature type="domain" description="4Fe-4S Mo/W bis-MGD-type" evidence="5">
    <location>
        <begin position="88"/>
        <end position="144"/>
    </location>
</feature>
<evidence type="ECO:0000259" key="5">
    <source>
        <dbReference type="PROSITE" id="PS51669"/>
    </source>
</evidence>
<evidence type="ECO:0000256" key="1">
    <source>
        <dbReference type="ARBA" id="ARBA00022723"/>
    </source>
</evidence>
<evidence type="ECO:0000313" key="7">
    <source>
        <dbReference type="Proteomes" id="UP000028547"/>
    </source>
</evidence>
<accession>A0A084STS9</accession>
<feature type="domain" description="4Fe-4S ferredoxin-type" evidence="4">
    <location>
        <begin position="761"/>
        <end position="791"/>
    </location>
</feature>
<dbReference type="Proteomes" id="UP000028547">
    <property type="component" value="Unassembled WGS sequence"/>
</dbReference>
<dbReference type="GO" id="GO:0043546">
    <property type="term" value="F:molybdopterin cofactor binding"/>
    <property type="evidence" value="ECO:0007669"/>
    <property type="project" value="InterPro"/>
</dbReference>
<evidence type="ECO:0000259" key="4">
    <source>
        <dbReference type="PROSITE" id="PS51379"/>
    </source>
</evidence>
<dbReference type="GO" id="GO:0046872">
    <property type="term" value="F:metal ion binding"/>
    <property type="evidence" value="ECO:0007669"/>
    <property type="project" value="UniProtKB-KW"/>
</dbReference>
<dbReference type="PANTHER" id="PTHR42783:SF3">
    <property type="entry name" value="GLUTAMATE SYNTHASE [NADPH] SMALL CHAIN-RELATED"/>
    <property type="match status" value="1"/>
</dbReference>
<dbReference type="PROSITE" id="PS51669">
    <property type="entry name" value="4FE4S_MOW_BIS_MGD"/>
    <property type="match status" value="1"/>
</dbReference>
<dbReference type="InterPro" id="IPR006963">
    <property type="entry name" value="Mopterin_OxRdtase_4Fe-4S_dom"/>
</dbReference>
<proteinExistence type="predicted"/>
<dbReference type="GO" id="GO:0016491">
    <property type="term" value="F:oxidoreductase activity"/>
    <property type="evidence" value="ECO:0007669"/>
    <property type="project" value="InterPro"/>
</dbReference>
<dbReference type="RefSeq" id="WP_043397037.1">
    <property type="nucleotide sequence ID" value="NZ_JPMI01000125.1"/>
</dbReference>
<dbReference type="InterPro" id="IPR017896">
    <property type="entry name" value="4Fe4S_Fe-S-bd"/>
</dbReference>
<dbReference type="PANTHER" id="PTHR42783">
    <property type="entry name" value="GLUTAMATE SYNTHASE [NADPH] SMALL CHAIN"/>
    <property type="match status" value="1"/>
</dbReference>